<name>A0A221K8B2_9RHOB</name>
<keyword evidence="3" id="KW-1185">Reference proteome</keyword>
<protein>
    <submittedName>
        <fullName evidence="2">Uncharacterized protein</fullName>
    </submittedName>
</protein>
<geneLocation type="plasmid" evidence="2 3">
    <name>pSMR1-3</name>
</geneLocation>
<feature type="signal peptide" evidence="1">
    <location>
        <begin position="1"/>
        <end position="29"/>
    </location>
</feature>
<keyword evidence="1" id="KW-0732">Signal</keyword>
<accession>A0A221K8B2</accession>
<evidence type="ECO:0000313" key="2">
    <source>
        <dbReference type="EMBL" id="ASM75087.1"/>
    </source>
</evidence>
<keyword evidence="2" id="KW-0614">Plasmid</keyword>
<sequence length="190" mass="20647">MNYHLKSFCSALASSAALTMSLMPLPALAQDAEPMVFCEYQPSLEELVGDYMVTTGPGVLSSGGVKIPMPDVQTHRATLALIDGVLVLYAEDTPPIDLMPVSGSEPDWEWSESDDIQMPSSEDVRLMEGCDINTFLRLTGRGIATSQEGRTFDYNINLIASKGLLYGLQSSWSVDGMTMDLRLTLSEIDG</sequence>
<dbReference type="AlphaFoldDB" id="A0A221K8B2"/>
<reference evidence="2 3" key="1">
    <citation type="submission" date="2017-07" db="EMBL/GenBank/DDBJ databases">
        <title>Genome Sequence of Sulfitobacter pseudonitzschiae Strain SMR1 Isolated from a culture of the Diatom Skeletonema marinoi.</title>
        <authorList>
            <person name="Topel M."/>
            <person name="Pinder M.I.M."/>
            <person name="Johansson O.N."/>
            <person name="Kourtchenko O."/>
            <person name="Godhe A."/>
            <person name="Clarke A.K."/>
        </authorList>
    </citation>
    <scope>NUCLEOTIDE SEQUENCE [LARGE SCALE GENOMIC DNA]</scope>
    <source>
        <strain evidence="2 3">SMR1</strain>
        <plasmid evidence="2 3">pSMR1-3</plasmid>
    </source>
</reference>
<gene>
    <name evidence="2" type="ORF">SULPSESMR1_04364</name>
</gene>
<dbReference type="EMBL" id="CP022418">
    <property type="protein sequence ID" value="ASM75087.1"/>
    <property type="molecule type" value="Genomic_DNA"/>
</dbReference>
<dbReference type="KEGG" id="spse:SULPSESMR1_04364"/>
<dbReference type="Proteomes" id="UP000199754">
    <property type="component" value="Plasmid pSMR1-3"/>
</dbReference>
<evidence type="ECO:0000313" key="3">
    <source>
        <dbReference type="Proteomes" id="UP000199754"/>
    </source>
</evidence>
<dbReference type="RefSeq" id="WP_089423101.1">
    <property type="nucleotide sequence ID" value="NZ_CP022418.1"/>
</dbReference>
<evidence type="ECO:0000256" key="1">
    <source>
        <dbReference type="SAM" id="SignalP"/>
    </source>
</evidence>
<feature type="chain" id="PRO_5012374981" evidence="1">
    <location>
        <begin position="30"/>
        <end position="190"/>
    </location>
</feature>
<organism evidence="2 3">
    <name type="scientific">Pseudosulfitobacter pseudonitzschiae</name>
    <dbReference type="NCBI Taxonomy" id="1402135"/>
    <lineage>
        <taxon>Bacteria</taxon>
        <taxon>Pseudomonadati</taxon>
        <taxon>Pseudomonadota</taxon>
        <taxon>Alphaproteobacteria</taxon>
        <taxon>Rhodobacterales</taxon>
        <taxon>Roseobacteraceae</taxon>
        <taxon>Pseudosulfitobacter</taxon>
    </lineage>
</organism>
<proteinExistence type="predicted"/>